<keyword evidence="1" id="KW-1133">Transmembrane helix</keyword>
<evidence type="ECO:0000313" key="3">
    <source>
        <dbReference type="Proteomes" id="UP000530060"/>
    </source>
</evidence>
<feature type="transmembrane region" description="Helical" evidence="1">
    <location>
        <begin position="42"/>
        <end position="60"/>
    </location>
</feature>
<dbReference type="EMBL" id="CAIJDP010000071">
    <property type="protein sequence ID" value="CAD0005582.1"/>
    <property type="molecule type" value="Genomic_DNA"/>
</dbReference>
<feature type="transmembrane region" description="Helical" evidence="1">
    <location>
        <begin position="145"/>
        <end position="165"/>
    </location>
</feature>
<feature type="transmembrane region" description="Helical" evidence="1">
    <location>
        <begin position="117"/>
        <end position="139"/>
    </location>
</feature>
<protein>
    <submittedName>
        <fullName evidence="2">Uncharacterized protein</fullName>
    </submittedName>
</protein>
<keyword evidence="3" id="KW-1185">Reference proteome</keyword>
<dbReference type="AlphaFoldDB" id="A0A6V6Z3S4"/>
<comment type="caution">
    <text evidence="2">The sequence shown here is derived from an EMBL/GenBank/DDBJ whole genome shotgun (WGS) entry which is preliminary data.</text>
</comment>
<keyword evidence="1" id="KW-0812">Transmembrane</keyword>
<proteinExistence type="predicted"/>
<evidence type="ECO:0000313" key="2">
    <source>
        <dbReference type="EMBL" id="CAD0005582.1"/>
    </source>
</evidence>
<organism evidence="2 3">
    <name type="scientific">Flavobacterium salmonis</name>
    <dbReference type="NCBI Taxonomy" id="2654844"/>
    <lineage>
        <taxon>Bacteria</taxon>
        <taxon>Pseudomonadati</taxon>
        <taxon>Bacteroidota</taxon>
        <taxon>Flavobacteriia</taxon>
        <taxon>Flavobacteriales</taxon>
        <taxon>Flavobacteriaceae</taxon>
        <taxon>Flavobacterium</taxon>
    </lineage>
</organism>
<accession>A0A6V6Z3S4</accession>
<dbReference type="Proteomes" id="UP000530060">
    <property type="component" value="Unassembled WGS sequence"/>
</dbReference>
<reference evidence="2 3" key="1">
    <citation type="submission" date="2020-06" db="EMBL/GenBank/DDBJ databases">
        <authorList>
            <person name="Criscuolo A."/>
        </authorList>
    </citation>
    <scope>NUCLEOTIDE SEQUENCE [LARGE SCALE GENOMIC DNA]</scope>
    <source>
        <strain evidence="3">CIP 111411</strain>
    </source>
</reference>
<keyword evidence="1" id="KW-0472">Membrane</keyword>
<feature type="transmembrane region" description="Helical" evidence="1">
    <location>
        <begin position="66"/>
        <end position="86"/>
    </location>
</feature>
<sequence length="180" mass="20939">MDLQSLKTNWSKMNYLPKNDMELEKMTSIKNHPVLKKIKTKLIIETLAISIFLLTYYSGFDGDKKPLYANILLIFSAIAYIINGLLSLQVIQKPIQGENLKESIYTYYKKVKTISKISLSITIIYTASLLLFFGFAINFRGEKKWILLFGIIVLIQLLFLSSRIWKSWLEKLKIEIENFT</sequence>
<dbReference type="RefSeq" id="WP_180909322.1">
    <property type="nucleotide sequence ID" value="NZ_CAIJDP010000071.1"/>
</dbReference>
<evidence type="ECO:0000256" key="1">
    <source>
        <dbReference type="SAM" id="Phobius"/>
    </source>
</evidence>
<gene>
    <name evidence="2" type="ORF">FLAT13_02857</name>
</gene>
<name>A0A6V6Z3S4_9FLAO</name>